<feature type="region of interest" description="Disordered" evidence="1">
    <location>
        <begin position="188"/>
        <end position="207"/>
    </location>
</feature>
<proteinExistence type="predicted"/>
<dbReference type="GeneID" id="116218343"/>
<feature type="domain" description="SEA" evidence="2">
    <location>
        <begin position="82"/>
        <end position="195"/>
    </location>
</feature>
<dbReference type="KEGG" id="char:116218343"/>
<dbReference type="OrthoDB" id="10070537at2759"/>
<accession>A0A6P8EH26</accession>
<keyword evidence="3" id="KW-1185">Reference proteome</keyword>
<feature type="domain" description="SEA" evidence="2">
    <location>
        <begin position="241"/>
        <end position="355"/>
    </location>
</feature>
<dbReference type="Proteomes" id="UP000515152">
    <property type="component" value="Chromosome 22"/>
</dbReference>
<name>A0A6P8EH26_CLUHA</name>
<evidence type="ECO:0000256" key="1">
    <source>
        <dbReference type="SAM" id="MobiDB-lite"/>
    </source>
</evidence>
<gene>
    <name evidence="4" type="primary">LOC116218343</name>
</gene>
<reference evidence="4" key="1">
    <citation type="submission" date="2025-08" db="UniProtKB">
        <authorList>
            <consortium name="RefSeq"/>
        </authorList>
    </citation>
    <scope>IDENTIFICATION</scope>
</reference>
<dbReference type="PROSITE" id="PS50024">
    <property type="entry name" value="SEA"/>
    <property type="match status" value="3"/>
</dbReference>
<dbReference type="RefSeq" id="XP_031415313.2">
    <property type="nucleotide sequence ID" value="XM_031559453.2"/>
</dbReference>
<evidence type="ECO:0000259" key="2">
    <source>
        <dbReference type="PROSITE" id="PS50024"/>
    </source>
</evidence>
<protein>
    <submittedName>
        <fullName evidence="4">GPI-anchored protein pfl2</fullName>
    </submittedName>
</protein>
<dbReference type="SMART" id="SM00200">
    <property type="entry name" value="SEA"/>
    <property type="match status" value="3"/>
</dbReference>
<feature type="region of interest" description="Disordered" evidence="1">
    <location>
        <begin position="1"/>
        <end position="25"/>
    </location>
</feature>
<dbReference type="Pfam" id="PF01390">
    <property type="entry name" value="SEA"/>
    <property type="match status" value="3"/>
</dbReference>
<feature type="compositionally biased region" description="Polar residues" evidence="1">
    <location>
        <begin position="1"/>
        <end position="23"/>
    </location>
</feature>
<dbReference type="InterPro" id="IPR000082">
    <property type="entry name" value="SEA_dom"/>
</dbReference>
<evidence type="ECO:0000313" key="4">
    <source>
        <dbReference type="RefSeq" id="XP_031415313.2"/>
    </source>
</evidence>
<sequence>MASTLTVTGAVSVTTQSPASPAQTSMASTLTVTATSTMATMAAASTTAQTAASTTAPTAAPTASATTALATTALNTDEASGDEGSITLSFSLQRTFSSDLLDTTSSAFTALESEVLSDLNTVYKAAFPSSFSRSRITGFSSGSVVVGSQLVFTSTSSVPQTSNVESALRNSSTLIIVSSTISATASTTATTAAASTPMTTTSISTSTLESTSAAQTSLASTLTVTEPTSTQPSPVTAAPVPDQQIKLEFRLQQTFTPNLTNPASTEFKSLATKVSTVLNRIYSDKFGSRFVRTQINGFRRGSVVVDSVLIFNDTNNVPDTANVTSTLEEAIATNSSDVAELAINGSSIVAERVVSVTTQSPASPAQTSMASTLTVTATSTMATMAAASTTAQTAASTTAPTAAPTASATTALATTALNTDEASGDEGSITLSFSLNRTFSSDLLDTTSTAFTALESEVLSDLNTVYKAAFPSSFSRSRITGFSSGSVVVGSQLVFTSTSSVPQTSNVESALRNSSTLIIVSSTISATASTTATTAAASTPMTTTSISTSTLESTSAAQTSLASTLTVTGKCYEAIH</sequence>
<organism evidence="3 4">
    <name type="scientific">Clupea harengus</name>
    <name type="common">Atlantic herring</name>
    <dbReference type="NCBI Taxonomy" id="7950"/>
    <lineage>
        <taxon>Eukaryota</taxon>
        <taxon>Metazoa</taxon>
        <taxon>Chordata</taxon>
        <taxon>Craniata</taxon>
        <taxon>Vertebrata</taxon>
        <taxon>Euteleostomi</taxon>
        <taxon>Actinopterygii</taxon>
        <taxon>Neopterygii</taxon>
        <taxon>Teleostei</taxon>
        <taxon>Clupei</taxon>
        <taxon>Clupeiformes</taxon>
        <taxon>Clupeoidei</taxon>
        <taxon>Clupeidae</taxon>
        <taxon>Clupea</taxon>
    </lineage>
</organism>
<dbReference type="AlphaFoldDB" id="A0A6P8EH26"/>
<feature type="domain" description="SEA" evidence="2">
    <location>
        <begin position="421"/>
        <end position="538"/>
    </location>
</feature>
<evidence type="ECO:0000313" key="3">
    <source>
        <dbReference type="Proteomes" id="UP000515152"/>
    </source>
</evidence>